<evidence type="ECO:0000256" key="4">
    <source>
        <dbReference type="ARBA" id="ARBA00022763"/>
    </source>
</evidence>
<dbReference type="GO" id="GO:0000703">
    <property type="term" value="F:oxidized pyrimidine nucleobase lesion DNA N-glycosylase activity"/>
    <property type="evidence" value="ECO:0007669"/>
    <property type="project" value="TreeGrafter"/>
</dbReference>
<keyword evidence="4" id="KW-0227">DNA damage</keyword>
<dbReference type="PROSITE" id="PS51066">
    <property type="entry name" value="ZF_FPG_2"/>
    <property type="match status" value="1"/>
</dbReference>
<evidence type="ECO:0000256" key="12">
    <source>
        <dbReference type="ARBA" id="ARBA00023295"/>
    </source>
</evidence>
<protein>
    <recommendedName>
        <fullName evidence="2">DNA-(apurinic or apyrimidinic site) lyase</fullName>
        <ecNumber evidence="2">4.2.99.18</ecNumber>
    </recommendedName>
</protein>
<keyword evidence="12" id="KW-0326">Glycosidase</keyword>
<dbReference type="GO" id="GO:0008270">
    <property type="term" value="F:zinc ion binding"/>
    <property type="evidence" value="ECO:0007669"/>
    <property type="project" value="UniProtKB-KW"/>
</dbReference>
<keyword evidence="9" id="KW-0234">DNA repair</keyword>
<dbReference type="SUPFAM" id="SSF46946">
    <property type="entry name" value="S13-like H2TH domain"/>
    <property type="match status" value="1"/>
</dbReference>
<proteinExistence type="inferred from homology"/>
<dbReference type="InterPro" id="IPR012319">
    <property type="entry name" value="FPG_cat"/>
</dbReference>
<gene>
    <name evidence="16" type="ORF">DDZ15_09430</name>
</gene>
<dbReference type="PROSITE" id="PS51068">
    <property type="entry name" value="FPG_CAT"/>
    <property type="match status" value="1"/>
</dbReference>
<feature type="domain" description="FPG-type" evidence="14">
    <location>
        <begin position="237"/>
        <end position="271"/>
    </location>
</feature>
<reference evidence="16 17" key="1">
    <citation type="submission" date="2018-05" db="EMBL/GenBank/DDBJ databases">
        <title>Rhodohalobacter halophilus gen. nov., sp. nov., a moderately halophilic member of the family Balneolaceae.</title>
        <authorList>
            <person name="Liu Z.-W."/>
        </authorList>
    </citation>
    <scope>NUCLEOTIDE SEQUENCE [LARGE SCALE GENOMIC DNA]</scope>
    <source>
        <strain evidence="16 17">8A47</strain>
    </source>
</reference>
<name>A0A316U1D9_9BACT</name>
<sequence>MPEGPEVHREADKIRKAIGGQTPIYLYFYHDHLKPFEKELADRKVENVEAYGKGLVISFEEDAHIYSHNQLYGKWYIKPAGETPKTNRQLRLEIRTHQKSALLYSASEIDVLDSESLEEHPYLSKLGPDLLKDVEKETVMEQTRDDRFRRKSFASLLLDQGFLGGVGNYLRTEILFDARIHPKMRPMDLNDAQLEQFTESALLITNRSYQTGGITTPDDLVKRLKSNGSRRRNYRHYLFGREDQPCYECGTTVKKEQMSGRRIYICESCQEG</sequence>
<dbReference type="SUPFAM" id="SSF57716">
    <property type="entry name" value="Glucocorticoid receptor-like (DNA-binding domain)"/>
    <property type="match status" value="1"/>
</dbReference>
<keyword evidence="3" id="KW-0479">Metal-binding</keyword>
<dbReference type="SMART" id="SM00898">
    <property type="entry name" value="Fapy_DNA_glyco"/>
    <property type="match status" value="1"/>
</dbReference>
<keyword evidence="10" id="KW-0456">Lyase</keyword>
<dbReference type="Gene3D" id="1.10.8.50">
    <property type="match status" value="1"/>
</dbReference>
<evidence type="ECO:0000256" key="10">
    <source>
        <dbReference type="ARBA" id="ARBA00023239"/>
    </source>
</evidence>
<evidence type="ECO:0000256" key="2">
    <source>
        <dbReference type="ARBA" id="ARBA00012720"/>
    </source>
</evidence>
<dbReference type="PANTHER" id="PTHR42697:SF1">
    <property type="entry name" value="ENDONUCLEASE 8"/>
    <property type="match status" value="1"/>
</dbReference>
<evidence type="ECO:0000259" key="14">
    <source>
        <dbReference type="PROSITE" id="PS51066"/>
    </source>
</evidence>
<evidence type="ECO:0000256" key="11">
    <source>
        <dbReference type="ARBA" id="ARBA00023268"/>
    </source>
</evidence>
<evidence type="ECO:0000313" key="16">
    <source>
        <dbReference type="EMBL" id="PWN06726.1"/>
    </source>
</evidence>
<keyword evidence="16" id="KW-0540">Nuclease</keyword>
<dbReference type="EC" id="4.2.99.18" evidence="2"/>
<evidence type="ECO:0000256" key="6">
    <source>
        <dbReference type="ARBA" id="ARBA00022801"/>
    </source>
</evidence>
<evidence type="ECO:0000256" key="9">
    <source>
        <dbReference type="ARBA" id="ARBA00023204"/>
    </source>
</evidence>
<keyword evidence="6" id="KW-0378">Hydrolase</keyword>
<dbReference type="Gene3D" id="3.20.190.10">
    <property type="entry name" value="MutM-like, N-terminal"/>
    <property type="match status" value="1"/>
</dbReference>
<dbReference type="InterPro" id="IPR000214">
    <property type="entry name" value="Znf_DNA_glyclase/AP_lyase"/>
</dbReference>
<dbReference type="NCBIfam" id="NF007763">
    <property type="entry name" value="PRK10445.1"/>
    <property type="match status" value="1"/>
</dbReference>
<dbReference type="InterPro" id="IPR015886">
    <property type="entry name" value="H2TH_FPG"/>
</dbReference>
<keyword evidence="11" id="KW-0511">Multifunctional enzyme</keyword>
<accession>A0A316U1D9</accession>
<evidence type="ECO:0000259" key="15">
    <source>
        <dbReference type="PROSITE" id="PS51068"/>
    </source>
</evidence>
<evidence type="ECO:0000313" key="17">
    <source>
        <dbReference type="Proteomes" id="UP000245533"/>
    </source>
</evidence>
<evidence type="ECO:0000256" key="3">
    <source>
        <dbReference type="ARBA" id="ARBA00022723"/>
    </source>
</evidence>
<evidence type="ECO:0000256" key="7">
    <source>
        <dbReference type="ARBA" id="ARBA00022833"/>
    </source>
</evidence>
<comment type="caution">
    <text evidence="16">The sequence shown here is derived from an EMBL/GenBank/DDBJ whole genome shotgun (WGS) entry which is preliminary data.</text>
</comment>
<organism evidence="16 17">
    <name type="scientific">Rhodohalobacter mucosus</name>
    <dbReference type="NCBI Taxonomy" id="2079485"/>
    <lineage>
        <taxon>Bacteria</taxon>
        <taxon>Pseudomonadati</taxon>
        <taxon>Balneolota</taxon>
        <taxon>Balneolia</taxon>
        <taxon>Balneolales</taxon>
        <taxon>Balneolaceae</taxon>
        <taxon>Rhodohalobacter</taxon>
    </lineage>
</organism>
<dbReference type="InterPro" id="IPR035937">
    <property type="entry name" value="FPG_N"/>
</dbReference>
<dbReference type="RefSeq" id="WP_109646840.1">
    <property type="nucleotide sequence ID" value="NZ_QGGB01000006.1"/>
</dbReference>
<keyword evidence="17" id="KW-1185">Reference proteome</keyword>
<dbReference type="EMBL" id="QGGB01000006">
    <property type="protein sequence ID" value="PWN06726.1"/>
    <property type="molecule type" value="Genomic_DNA"/>
</dbReference>
<dbReference type="GO" id="GO:0006284">
    <property type="term" value="P:base-excision repair"/>
    <property type="evidence" value="ECO:0007669"/>
    <property type="project" value="InterPro"/>
</dbReference>
<evidence type="ECO:0000256" key="8">
    <source>
        <dbReference type="ARBA" id="ARBA00023125"/>
    </source>
</evidence>
<dbReference type="SMART" id="SM01232">
    <property type="entry name" value="H2TH"/>
    <property type="match status" value="1"/>
</dbReference>
<comment type="similarity">
    <text evidence="1">Belongs to the FPG family.</text>
</comment>
<evidence type="ECO:0000256" key="5">
    <source>
        <dbReference type="ARBA" id="ARBA00022771"/>
    </source>
</evidence>
<evidence type="ECO:0000256" key="13">
    <source>
        <dbReference type="PROSITE-ProRule" id="PRU00391"/>
    </source>
</evidence>
<dbReference type="Pfam" id="PF01149">
    <property type="entry name" value="Fapy_DNA_glyco"/>
    <property type="match status" value="1"/>
</dbReference>
<dbReference type="PANTHER" id="PTHR42697">
    <property type="entry name" value="ENDONUCLEASE 8"/>
    <property type="match status" value="1"/>
</dbReference>
<dbReference type="OrthoDB" id="9800855at2"/>
<keyword evidence="8" id="KW-0238">DNA-binding</keyword>
<dbReference type="GO" id="GO:0003684">
    <property type="term" value="F:damaged DNA binding"/>
    <property type="evidence" value="ECO:0007669"/>
    <property type="project" value="InterPro"/>
</dbReference>
<keyword evidence="5 13" id="KW-0863">Zinc-finger</keyword>
<keyword evidence="16" id="KW-0255">Endonuclease</keyword>
<dbReference type="SUPFAM" id="SSF81624">
    <property type="entry name" value="N-terminal domain of MutM-like DNA repair proteins"/>
    <property type="match status" value="1"/>
</dbReference>
<evidence type="ECO:0000256" key="1">
    <source>
        <dbReference type="ARBA" id="ARBA00009409"/>
    </source>
</evidence>
<dbReference type="InterPro" id="IPR010979">
    <property type="entry name" value="Ribosomal_uS13-like_H2TH"/>
</dbReference>
<dbReference type="Pfam" id="PF06831">
    <property type="entry name" value="H2TH"/>
    <property type="match status" value="1"/>
</dbReference>
<dbReference type="GO" id="GO:0140078">
    <property type="term" value="F:class I DNA-(apurinic or apyrimidinic site) endonuclease activity"/>
    <property type="evidence" value="ECO:0007669"/>
    <property type="project" value="UniProtKB-EC"/>
</dbReference>
<dbReference type="Proteomes" id="UP000245533">
    <property type="component" value="Unassembled WGS sequence"/>
</dbReference>
<keyword evidence="7" id="KW-0862">Zinc</keyword>
<dbReference type="AlphaFoldDB" id="A0A316U1D9"/>
<feature type="domain" description="Formamidopyrimidine-DNA glycosylase catalytic" evidence="15">
    <location>
        <begin position="2"/>
        <end position="118"/>
    </location>
</feature>